<evidence type="ECO:0000313" key="2">
    <source>
        <dbReference type="EMBL" id="VUC22811.1"/>
    </source>
</evidence>
<evidence type="ECO:0000256" key="1">
    <source>
        <dbReference type="SAM" id="SignalP"/>
    </source>
</evidence>
<dbReference type="Proteomes" id="UP000766486">
    <property type="component" value="Unassembled WGS sequence"/>
</dbReference>
<feature type="signal peptide" evidence="1">
    <location>
        <begin position="1"/>
        <end position="19"/>
    </location>
</feature>
<keyword evidence="3" id="KW-1185">Reference proteome</keyword>
<sequence>MSFMCLDLAGAVALCFAEAAPKLHNASFLVHPQPNDQAVACHSLIFPQAKPFLDFDAPTTPDSHTGLPLSPASSLGPAADIGSYAKCWHRCDLANGMIPTA</sequence>
<evidence type="ECO:0000313" key="3">
    <source>
        <dbReference type="Proteomes" id="UP000766486"/>
    </source>
</evidence>
<gene>
    <name evidence="2" type="ORF">CLO192961_LOCUS94464</name>
</gene>
<protein>
    <submittedName>
        <fullName evidence="2">Uncharacterized protein</fullName>
    </submittedName>
</protein>
<proteinExistence type="predicted"/>
<comment type="caution">
    <text evidence="2">The sequence shown here is derived from an EMBL/GenBank/DDBJ whole genome shotgun (WGS) entry which is preliminary data.</text>
</comment>
<organism evidence="2 3">
    <name type="scientific">Bionectria ochroleuca</name>
    <name type="common">Gliocladium roseum</name>
    <dbReference type="NCBI Taxonomy" id="29856"/>
    <lineage>
        <taxon>Eukaryota</taxon>
        <taxon>Fungi</taxon>
        <taxon>Dikarya</taxon>
        <taxon>Ascomycota</taxon>
        <taxon>Pezizomycotina</taxon>
        <taxon>Sordariomycetes</taxon>
        <taxon>Hypocreomycetidae</taxon>
        <taxon>Hypocreales</taxon>
        <taxon>Bionectriaceae</taxon>
        <taxon>Clonostachys</taxon>
    </lineage>
</organism>
<feature type="chain" id="PRO_5047076596" evidence="1">
    <location>
        <begin position="20"/>
        <end position="101"/>
    </location>
</feature>
<dbReference type="EMBL" id="CABFNS010000694">
    <property type="protein sequence ID" value="VUC22811.1"/>
    <property type="molecule type" value="Genomic_DNA"/>
</dbReference>
<name>A0ABY6TVV6_BIOOC</name>
<keyword evidence="1" id="KW-0732">Signal</keyword>
<reference evidence="2 3" key="1">
    <citation type="submission" date="2019-06" db="EMBL/GenBank/DDBJ databases">
        <authorList>
            <person name="Broberg M."/>
        </authorList>
    </citation>
    <scope>NUCLEOTIDE SEQUENCE [LARGE SCALE GENOMIC DNA]</scope>
</reference>
<accession>A0ABY6TVV6</accession>